<evidence type="ECO:0000256" key="2">
    <source>
        <dbReference type="ARBA" id="ARBA00003611"/>
    </source>
</evidence>
<keyword evidence="13" id="KW-0150">Chloroplast</keyword>
<dbReference type="GO" id="GO:0003735">
    <property type="term" value="F:structural constituent of ribosome"/>
    <property type="evidence" value="ECO:0007669"/>
    <property type="project" value="InterPro"/>
</dbReference>
<dbReference type="Pfam" id="PF00237">
    <property type="entry name" value="Ribosomal_L22"/>
    <property type="match status" value="1"/>
</dbReference>
<evidence type="ECO:0000256" key="8">
    <source>
        <dbReference type="ARBA" id="ARBA00023274"/>
    </source>
</evidence>
<dbReference type="GO" id="GO:0019843">
    <property type="term" value="F:rRNA binding"/>
    <property type="evidence" value="ECO:0007669"/>
    <property type="project" value="UniProtKB-UniRule"/>
</dbReference>
<evidence type="ECO:0000313" key="13">
    <source>
        <dbReference type="EMBL" id="QXU76195.1"/>
    </source>
</evidence>
<proteinExistence type="inferred from homology"/>
<comment type="function">
    <text evidence="2 10 12">This protein binds specifically to 23S rRNA.</text>
</comment>
<comment type="subunit">
    <text evidence="10">Part of the 50S ribosomal subunit.</text>
</comment>
<reference evidence="13" key="1">
    <citation type="journal article" date="2020" name="Plants (Basel)">
        <title>Insights into Comparative Genomics, Codon Usage Bias, and Phylogenetic Relationship of Species from Biebersteiniaceae and Nitrariaceae Based on Complete Chloroplast Genomes.</title>
        <authorList>
            <person name="Chi X."/>
            <person name="Zhang F."/>
            <person name="Dong Q."/>
            <person name="Chen S."/>
        </authorList>
    </citation>
    <scope>NUCLEOTIDE SEQUENCE</scope>
</reference>
<sequence>MIKRKRKSIVSAVGRHMPMSADKARRVIDLIRRCSFGQTLLILELMPYRVCLPIFKLVYSAAANATHNKGFDAESLFIFSAEVNEGTAVKRLKPRARGRSSMIKRPTCHIKIVLIDVSIYEGPEIYDPTKYLKCSKKPGAGLINKNKNKNLTCHDTYSSGGLWDKK</sequence>
<keyword evidence="4 13" id="KW-0934">Plastid</keyword>
<comment type="subcellular location">
    <subcellularLocation>
        <location evidence="10 12">Plastid</location>
        <location evidence="10 12">Chloroplast</location>
    </subcellularLocation>
</comment>
<dbReference type="GO" id="GO:0009507">
    <property type="term" value="C:chloroplast"/>
    <property type="evidence" value="ECO:0007669"/>
    <property type="project" value="UniProtKB-SubCell"/>
</dbReference>
<evidence type="ECO:0000256" key="11">
    <source>
        <dbReference type="RuleBase" id="RU004005"/>
    </source>
</evidence>
<dbReference type="CDD" id="cd00336">
    <property type="entry name" value="Ribosomal_L22"/>
    <property type="match status" value="1"/>
</dbReference>
<keyword evidence="5 10" id="KW-0699">rRNA-binding</keyword>
<evidence type="ECO:0000256" key="12">
    <source>
        <dbReference type="RuleBase" id="RU004009"/>
    </source>
</evidence>
<comment type="similarity">
    <text evidence="3 10 11">Belongs to the universal ribosomal protein uL22 family.</text>
</comment>
<evidence type="ECO:0000256" key="10">
    <source>
        <dbReference type="HAMAP-Rule" id="MF_01331"/>
    </source>
</evidence>
<evidence type="ECO:0000256" key="6">
    <source>
        <dbReference type="ARBA" id="ARBA00022884"/>
    </source>
</evidence>
<name>A0A8F7GR55_9ROSI</name>
<dbReference type="SUPFAM" id="SSF54843">
    <property type="entry name" value="Ribosomal protein L22"/>
    <property type="match status" value="1"/>
</dbReference>
<dbReference type="InterPro" id="IPR018260">
    <property type="entry name" value="Ribosomal_uL22_CS"/>
</dbReference>
<dbReference type="GO" id="GO:0015934">
    <property type="term" value="C:large ribosomal subunit"/>
    <property type="evidence" value="ECO:0007669"/>
    <property type="project" value="InterPro"/>
</dbReference>
<dbReference type="Gene3D" id="3.90.470.10">
    <property type="entry name" value="Ribosomal protein L22/L17"/>
    <property type="match status" value="1"/>
</dbReference>
<organism evidence="13">
    <name type="scientific">Biebersteinia heterostemon</name>
    <dbReference type="NCBI Taxonomy" id="375289"/>
    <lineage>
        <taxon>Eukaryota</taxon>
        <taxon>Viridiplantae</taxon>
        <taxon>Streptophyta</taxon>
        <taxon>Embryophyta</taxon>
        <taxon>Tracheophyta</taxon>
        <taxon>Spermatophyta</taxon>
        <taxon>Magnoliopsida</taxon>
        <taxon>eudicotyledons</taxon>
        <taxon>Gunneridae</taxon>
        <taxon>Pentapetalae</taxon>
        <taxon>rosids</taxon>
        <taxon>malvids</taxon>
        <taxon>Sapindales</taxon>
        <taxon>Biebersteiniaceae</taxon>
        <taxon>Biebersteinia</taxon>
    </lineage>
</organism>
<dbReference type="NCBIfam" id="TIGR01044">
    <property type="entry name" value="rplV_bact"/>
    <property type="match status" value="1"/>
</dbReference>
<dbReference type="HAMAP" id="MF_01331_B">
    <property type="entry name" value="Ribosomal_uL22_B"/>
    <property type="match status" value="1"/>
</dbReference>
<geneLocation type="chloroplast" evidence="13"/>
<keyword evidence="6 10" id="KW-0694">RNA-binding</keyword>
<evidence type="ECO:0000256" key="7">
    <source>
        <dbReference type="ARBA" id="ARBA00022980"/>
    </source>
</evidence>
<dbReference type="InterPro" id="IPR036394">
    <property type="entry name" value="Ribosomal_uL22_sf"/>
</dbReference>
<dbReference type="PANTHER" id="PTHR13501:SF10">
    <property type="entry name" value="LARGE RIBOSOMAL SUBUNIT PROTEIN UL22M"/>
    <property type="match status" value="1"/>
</dbReference>
<evidence type="ECO:0000256" key="5">
    <source>
        <dbReference type="ARBA" id="ARBA00022730"/>
    </source>
</evidence>
<dbReference type="GO" id="GO:0006412">
    <property type="term" value="P:translation"/>
    <property type="evidence" value="ECO:0007669"/>
    <property type="project" value="UniProtKB-UniRule"/>
</dbReference>
<keyword evidence="8 10" id="KW-0687">Ribonucleoprotein</keyword>
<dbReference type="InterPro" id="IPR047867">
    <property type="entry name" value="Ribosomal_uL22_bac/org-type"/>
</dbReference>
<dbReference type="PROSITE" id="PS00464">
    <property type="entry name" value="RIBOSOMAL_L22"/>
    <property type="match status" value="1"/>
</dbReference>
<evidence type="ECO:0000256" key="4">
    <source>
        <dbReference type="ARBA" id="ARBA00022640"/>
    </source>
</evidence>
<dbReference type="AlphaFoldDB" id="A0A8F7GR55"/>
<evidence type="ECO:0000256" key="9">
    <source>
        <dbReference type="ARBA" id="ARBA00035285"/>
    </source>
</evidence>
<dbReference type="EMBL" id="MN818816">
    <property type="protein sequence ID" value="QXU76195.1"/>
    <property type="molecule type" value="Genomic_DNA"/>
</dbReference>
<evidence type="ECO:0000256" key="1">
    <source>
        <dbReference type="ARBA" id="ARBA00003478"/>
    </source>
</evidence>
<dbReference type="PANTHER" id="PTHR13501">
    <property type="entry name" value="CHLOROPLAST 50S RIBOSOMAL PROTEIN L22-RELATED"/>
    <property type="match status" value="1"/>
</dbReference>
<dbReference type="InterPro" id="IPR005727">
    <property type="entry name" value="Ribosomal_uL22_bac/chlpt-type"/>
</dbReference>
<gene>
    <name evidence="10 13" type="primary">rpl22</name>
</gene>
<protein>
    <recommendedName>
        <fullName evidence="9 10">Large ribosomal subunit protein uL22c</fullName>
    </recommendedName>
</protein>
<keyword evidence="7 10" id="KW-0689">Ribosomal protein</keyword>
<comment type="function">
    <text evidence="1 10 12">The globular domain of the protein is located near the polypeptide exit tunnel on the outside of the subunit, while an extended beta-hairpin is found that lines the wall of the exit tunnel in the center of the 70S ribosome.</text>
</comment>
<evidence type="ECO:0000256" key="3">
    <source>
        <dbReference type="ARBA" id="ARBA00009451"/>
    </source>
</evidence>
<dbReference type="InterPro" id="IPR001063">
    <property type="entry name" value="Ribosomal_uL22"/>
</dbReference>
<accession>A0A8F7GR55</accession>